<dbReference type="AlphaFoldDB" id="A0A2G8LIM6"/>
<dbReference type="GO" id="GO:0005634">
    <property type="term" value="C:nucleus"/>
    <property type="evidence" value="ECO:0007669"/>
    <property type="project" value="UniProtKB-SubCell"/>
</dbReference>
<dbReference type="InterPro" id="IPR012337">
    <property type="entry name" value="RNaseH-like_sf"/>
</dbReference>
<dbReference type="InterPro" id="IPR036397">
    <property type="entry name" value="RNaseH_sf"/>
</dbReference>
<dbReference type="InterPro" id="IPR047021">
    <property type="entry name" value="REXO1/3/4-like"/>
</dbReference>
<dbReference type="GO" id="GO:0008408">
    <property type="term" value="F:3'-5' exonuclease activity"/>
    <property type="evidence" value="ECO:0007669"/>
    <property type="project" value="InterPro"/>
</dbReference>
<evidence type="ECO:0000313" key="10">
    <source>
        <dbReference type="Proteomes" id="UP000230750"/>
    </source>
</evidence>
<evidence type="ECO:0000256" key="1">
    <source>
        <dbReference type="ARBA" id="ARBA00004123"/>
    </source>
</evidence>
<dbReference type="SMART" id="SM00479">
    <property type="entry name" value="EXOIII"/>
    <property type="match status" value="1"/>
</dbReference>
<organism evidence="9 10">
    <name type="scientific">Stichopus japonicus</name>
    <name type="common">Sea cucumber</name>
    <dbReference type="NCBI Taxonomy" id="307972"/>
    <lineage>
        <taxon>Eukaryota</taxon>
        <taxon>Metazoa</taxon>
        <taxon>Echinodermata</taxon>
        <taxon>Eleutherozoa</taxon>
        <taxon>Echinozoa</taxon>
        <taxon>Holothuroidea</taxon>
        <taxon>Aspidochirotacea</taxon>
        <taxon>Aspidochirotida</taxon>
        <taxon>Stichopodidae</taxon>
        <taxon>Apostichopus</taxon>
    </lineage>
</organism>
<dbReference type="CDD" id="cd06144">
    <property type="entry name" value="REX4_like"/>
    <property type="match status" value="1"/>
</dbReference>
<feature type="domain" description="Exonuclease" evidence="8">
    <location>
        <begin position="52"/>
        <end position="213"/>
    </location>
</feature>
<name>A0A2G8LIM6_STIJA</name>
<dbReference type="Gene3D" id="3.30.420.10">
    <property type="entry name" value="Ribonuclease H-like superfamily/Ribonuclease H"/>
    <property type="match status" value="1"/>
</dbReference>
<dbReference type="InterPro" id="IPR037431">
    <property type="entry name" value="REX4_DEDDh_dom"/>
</dbReference>
<evidence type="ECO:0000256" key="6">
    <source>
        <dbReference type="ARBA" id="ARBA00022839"/>
    </source>
</evidence>
<evidence type="ECO:0000313" key="9">
    <source>
        <dbReference type="EMBL" id="PIK60104.1"/>
    </source>
</evidence>
<evidence type="ECO:0000259" key="8">
    <source>
        <dbReference type="SMART" id="SM00479"/>
    </source>
</evidence>
<dbReference type="InterPro" id="IPR013520">
    <property type="entry name" value="Ribonucl_H"/>
</dbReference>
<dbReference type="FunFam" id="3.30.420.10:FF:000007">
    <property type="entry name" value="Interferon-stimulated exonuclease gene 20"/>
    <property type="match status" value="1"/>
</dbReference>
<keyword evidence="4" id="KW-0540">Nuclease</keyword>
<evidence type="ECO:0000256" key="5">
    <source>
        <dbReference type="ARBA" id="ARBA00022801"/>
    </source>
</evidence>
<dbReference type="PANTHER" id="PTHR12801">
    <property type="entry name" value="RNA EXONUCLEASE REXO1 / RECO3 FAMILY MEMBER-RELATED"/>
    <property type="match status" value="1"/>
</dbReference>
<dbReference type="OrthoDB" id="8191639at2759"/>
<keyword evidence="5" id="KW-0378">Hydrolase</keyword>
<evidence type="ECO:0000256" key="2">
    <source>
        <dbReference type="ARBA" id="ARBA00010489"/>
    </source>
</evidence>
<dbReference type="STRING" id="307972.A0A2G8LIM6"/>
<proteinExistence type="inferred from homology"/>
<keyword evidence="6 9" id="KW-0269">Exonuclease</keyword>
<sequence>MKQTEIWFDDVDPELMDEEDRQGLLDDLNKVLHHGKGNPNLNKGSESAGLTKYVGLDCEMVGIGPNGKENMLARVSIVNQHGLCIYDKFVAPQEEVTNFRSEVTGITSKDLQNADNFSLVQEEVSSILKGRILVGHALHNDLKVLFLTHPKSMIRDTSTYKKFKEMSKGNKPKLKKLSEMVLKVRIQEGAHNSVQDAQAAMKLFMLHRINWEKELAKQGWRKLKIKTNQEAEVLISAPSGLPNKKYSRAKNTDEYLKRAEVMVGCCPVLRI</sequence>
<comment type="caution">
    <text evidence="9">The sequence shown here is derived from an EMBL/GenBank/DDBJ whole genome shotgun (WGS) entry which is preliminary data.</text>
</comment>
<dbReference type="SUPFAM" id="SSF53098">
    <property type="entry name" value="Ribonuclease H-like"/>
    <property type="match status" value="1"/>
</dbReference>
<dbReference type="PANTHER" id="PTHR12801:SF158">
    <property type="entry name" value="RNA EXONUCLEASE 4"/>
    <property type="match status" value="1"/>
</dbReference>
<dbReference type="Pfam" id="PF00929">
    <property type="entry name" value="RNase_T"/>
    <property type="match status" value="1"/>
</dbReference>
<accession>A0A2G8LIM6</accession>
<evidence type="ECO:0000256" key="7">
    <source>
        <dbReference type="ARBA" id="ARBA00023242"/>
    </source>
</evidence>
<reference evidence="9 10" key="1">
    <citation type="journal article" date="2017" name="PLoS Biol.">
        <title>The sea cucumber genome provides insights into morphological evolution and visceral regeneration.</title>
        <authorList>
            <person name="Zhang X."/>
            <person name="Sun L."/>
            <person name="Yuan J."/>
            <person name="Sun Y."/>
            <person name="Gao Y."/>
            <person name="Zhang L."/>
            <person name="Li S."/>
            <person name="Dai H."/>
            <person name="Hamel J.F."/>
            <person name="Liu C."/>
            <person name="Yu Y."/>
            <person name="Liu S."/>
            <person name="Lin W."/>
            <person name="Guo K."/>
            <person name="Jin S."/>
            <person name="Xu P."/>
            <person name="Storey K.B."/>
            <person name="Huan P."/>
            <person name="Zhang T."/>
            <person name="Zhou Y."/>
            <person name="Zhang J."/>
            <person name="Lin C."/>
            <person name="Li X."/>
            <person name="Xing L."/>
            <person name="Huo D."/>
            <person name="Sun M."/>
            <person name="Wang L."/>
            <person name="Mercier A."/>
            <person name="Li F."/>
            <person name="Yang H."/>
            <person name="Xiang J."/>
        </authorList>
    </citation>
    <scope>NUCLEOTIDE SEQUENCE [LARGE SCALE GENOMIC DNA]</scope>
    <source>
        <strain evidence="9">Shaxun</strain>
        <tissue evidence="9">Muscle</tissue>
    </source>
</reference>
<dbReference type="EMBL" id="MRZV01000066">
    <property type="protein sequence ID" value="PIK60104.1"/>
    <property type="molecule type" value="Genomic_DNA"/>
</dbReference>
<dbReference type="GO" id="GO:0006364">
    <property type="term" value="P:rRNA processing"/>
    <property type="evidence" value="ECO:0007669"/>
    <property type="project" value="InterPro"/>
</dbReference>
<gene>
    <name evidence="9" type="ORF">BSL78_03009</name>
</gene>
<keyword evidence="10" id="KW-1185">Reference proteome</keyword>
<evidence type="ECO:0000256" key="3">
    <source>
        <dbReference type="ARBA" id="ARBA00016937"/>
    </source>
</evidence>
<comment type="similarity">
    <text evidence="2">Belongs to the REXO4 family.</text>
</comment>
<comment type="subcellular location">
    <subcellularLocation>
        <location evidence="1">Nucleus</location>
    </subcellularLocation>
</comment>
<dbReference type="Proteomes" id="UP000230750">
    <property type="component" value="Unassembled WGS sequence"/>
</dbReference>
<keyword evidence="7" id="KW-0539">Nucleus</keyword>
<evidence type="ECO:0000256" key="4">
    <source>
        <dbReference type="ARBA" id="ARBA00022722"/>
    </source>
</evidence>
<protein>
    <recommendedName>
        <fullName evidence="3">RNA exonuclease 4</fullName>
    </recommendedName>
</protein>
<dbReference type="GO" id="GO:0003676">
    <property type="term" value="F:nucleic acid binding"/>
    <property type="evidence" value="ECO:0007669"/>
    <property type="project" value="InterPro"/>
</dbReference>